<evidence type="ECO:0000313" key="2">
    <source>
        <dbReference type="Proteomes" id="UP001362999"/>
    </source>
</evidence>
<comment type="caution">
    <text evidence="1">The sequence shown here is derived from an EMBL/GenBank/DDBJ whole genome shotgun (WGS) entry which is preliminary data.</text>
</comment>
<reference evidence="1 2" key="1">
    <citation type="journal article" date="2024" name="J Genomics">
        <title>Draft genome sequencing and assembly of Favolaschia claudopus CIRM-BRFM 2984 isolated from oak limbs.</title>
        <authorList>
            <person name="Navarro D."/>
            <person name="Drula E."/>
            <person name="Chaduli D."/>
            <person name="Cazenave R."/>
            <person name="Ahrendt S."/>
            <person name="Wang J."/>
            <person name="Lipzen A."/>
            <person name="Daum C."/>
            <person name="Barry K."/>
            <person name="Grigoriev I.V."/>
            <person name="Favel A."/>
            <person name="Rosso M.N."/>
            <person name="Martin F."/>
        </authorList>
    </citation>
    <scope>NUCLEOTIDE SEQUENCE [LARGE SCALE GENOMIC DNA]</scope>
    <source>
        <strain evidence="1 2">CIRM-BRFM 2984</strain>
    </source>
</reference>
<accession>A0AAW0BC88</accession>
<dbReference type="AlphaFoldDB" id="A0AAW0BC88"/>
<keyword evidence="2" id="KW-1185">Reference proteome</keyword>
<organism evidence="1 2">
    <name type="scientific">Favolaschia claudopus</name>
    <dbReference type="NCBI Taxonomy" id="2862362"/>
    <lineage>
        <taxon>Eukaryota</taxon>
        <taxon>Fungi</taxon>
        <taxon>Dikarya</taxon>
        <taxon>Basidiomycota</taxon>
        <taxon>Agaricomycotina</taxon>
        <taxon>Agaricomycetes</taxon>
        <taxon>Agaricomycetidae</taxon>
        <taxon>Agaricales</taxon>
        <taxon>Marasmiineae</taxon>
        <taxon>Mycenaceae</taxon>
        <taxon>Favolaschia</taxon>
    </lineage>
</organism>
<protein>
    <submittedName>
        <fullName evidence="1">Uncharacterized protein</fullName>
    </submittedName>
</protein>
<gene>
    <name evidence="1" type="ORF">R3P38DRAFT_3270782</name>
</gene>
<sequence>MSSSSSQPPLSNAYAFHYDPPFSRHVQIPATMAPSQPLSPPPSIRLAFSSSPTCTHLTSTVESRTLPLPPLLPFPPRTYLSSHIVFSRRFLFASISALSALPLSTRLTYIDPSHPTSSLRHAPFVYLTHPYTPFFVTTVSLRIYTPALLHPSLMYVLLGLPRLTNVVLLPFEDRRHQRPRHMYCGLQALHVSAQDTILPPPSISQVPPPSRSLSRLSWSSFACPPSHSPLPFLLALSSLATPLPSPSSPCLFPPSALPPFPHSPPSSPSPTPSIPNTFITVIVIGIFIFIKHASYIVRSSARHSRPPFTFPCSLDVPLPSNVCSIAHASPLFPGPFFFTSIRPVRLNRVHLQLVYIANRLASFTRVEVEIFLGQPQLYERHRRILHQMLLVFWYPGIAQAMSEACPSPPSPA</sequence>
<dbReference type="EMBL" id="JAWWNJ010000036">
    <property type="protein sequence ID" value="KAK7023255.1"/>
    <property type="molecule type" value="Genomic_DNA"/>
</dbReference>
<name>A0AAW0BC88_9AGAR</name>
<proteinExistence type="predicted"/>
<dbReference type="Proteomes" id="UP001362999">
    <property type="component" value="Unassembled WGS sequence"/>
</dbReference>
<evidence type="ECO:0000313" key="1">
    <source>
        <dbReference type="EMBL" id="KAK7023255.1"/>
    </source>
</evidence>